<dbReference type="Proteomes" id="UP000237347">
    <property type="component" value="Unassembled WGS sequence"/>
</dbReference>
<dbReference type="AlphaFoldDB" id="A0AAW0KMM0"/>
<evidence type="ECO:0000313" key="2">
    <source>
        <dbReference type="EMBL" id="KAK7839256.1"/>
    </source>
</evidence>
<protein>
    <submittedName>
        <fullName evidence="2">Uncharacterized protein</fullName>
    </submittedName>
</protein>
<name>A0AAW0KMM0_QUESU</name>
<accession>A0AAW0KMM0</accession>
<dbReference type="EMBL" id="PKMF04000288">
    <property type="protein sequence ID" value="KAK7839256.1"/>
    <property type="molecule type" value="Genomic_DNA"/>
</dbReference>
<comment type="caution">
    <text evidence="2">The sequence shown here is derived from an EMBL/GenBank/DDBJ whole genome shotgun (WGS) entry which is preliminary data.</text>
</comment>
<sequence length="116" mass="13907">MFRHKETDRLCFVISLRTVDDLDHGIKQRPINNYSDSFLAFLRRWLSMHSEPSYYRYQREAFSYTVVASLLLCFGIRGSKTYFNKYKLFGEATHKESTEKSRENREKERVSGVEEY</sequence>
<evidence type="ECO:0000256" key="1">
    <source>
        <dbReference type="SAM" id="MobiDB-lite"/>
    </source>
</evidence>
<gene>
    <name evidence="2" type="ORF">CFP56_018241</name>
</gene>
<feature type="region of interest" description="Disordered" evidence="1">
    <location>
        <begin position="94"/>
        <end position="116"/>
    </location>
</feature>
<organism evidence="2 3">
    <name type="scientific">Quercus suber</name>
    <name type="common">Cork oak</name>
    <dbReference type="NCBI Taxonomy" id="58331"/>
    <lineage>
        <taxon>Eukaryota</taxon>
        <taxon>Viridiplantae</taxon>
        <taxon>Streptophyta</taxon>
        <taxon>Embryophyta</taxon>
        <taxon>Tracheophyta</taxon>
        <taxon>Spermatophyta</taxon>
        <taxon>Magnoliopsida</taxon>
        <taxon>eudicotyledons</taxon>
        <taxon>Gunneridae</taxon>
        <taxon>Pentapetalae</taxon>
        <taxon>rosids</taxon>
        <taxon>fabids</taxon>
        <taxon>Fagales</taxon>
        <taxon>Fagaceae</taxon>
        <taxon>Quercus</taxon>
    </lineage>
</organism>
<evidence type="ECO:0000313" key="3">
    <source>
        <dbReference type="Proteomes" id="UP000237347"/>
    </source>
</evidence>
<reference evidence="2 3" key="1">
    <citation type="journal article" date="2018" name="Sci. Data">
        <title>The draft genome sequence of cork oak.</title>
        <authorList>
            <person name="Ramos A.M."/>
            <person name="Usie A."/>
            <person name="Barbosa P."/>
            <person name="Barros P.M."/>
            <person name="Capote T."/>
            <person name="Chaves I."/>
            <person name="Simoes F."/>
            <person name="Abreu I."/>
            <person name="Carrasquinho I."/>
            <person name="Faro C."/>
            <person name="Guimaraes J.B."/>
            <person name="Mendonca D."/>
            <person name="Nobrega F."/>
            <person name="Rodrigues L."/>
            <person name="Saibo N.J.M."/>
            <person name="Varela M.C."/>
            <person name="Egas C."/>
            <person name="Matos J."/>
            <person name="Miguel C.M."/>
            <person name="Oliveira M.M."/>
            <person name="Ricardo C.P."/>
            <person name="Goncalves S."/>
        </authorList>
    </citation>
    <scope>NUCLEOTIDE SEQUENCE [LARGE SCALE GENOMIC DNA]</scope>
    <source>
        <strain evidence="3">cv. HL8</strain>
    </source>
</reference>
<proteinExistence type="predicted"/>
<keyword evidence="3" id="KW-1185">Reference proteome</keyword>